<keyword evidence="3" id="KW-1185">Reference proteome</keyword>
<dbReference type="SUPFAM" id="SSF47413">
    <property type="entry name" value="lambda repressor-like DNA-binding domains"/>
    <property type="match status" value="1"/>
</dbReference>
<dbReference type="InterPro" id="IPR010982">
    <property type="entry name" value="Lambda_DNA-bd_dom_sf"/>
</dbReference>
<dbReference type="GO" id="GO:0003677">
    <property type="term" value="F:DNA binding"/>
    <property type="evidence" value="ECO:0007669"/>
    <property type="project" value="InterPro"/>
</dbReference>
<dbReference type="Gene3D" id="2.10.109.10">
    <property type="entry name" value="Umud Fragment, subunit A"/>
    <property type="match status" value="1"/>
</dbReference>
<dbReference type="RefSeq" id="WP_115331894.1">
    <property type="nucleotide sequence ID" value="NZ_CAAAHP010000005.1"/>
</dbReference>
<sequence length="214" mass="25100">MNNYSICENLRKLMKLHSELSLSELARQTKIPQPTLHHLLNGITKKPRKKVLESLASYFNISIAQLMGEDNLYEPISEDIKRSFKIHTVPIINWDMLKYWPNNYKEAGQLGEIVLTRDMSEYSFALIMKHALTDPFFPEGSILIFDFKQQPKDREFIIVNSFKYNKIILNRLFIEKSDHFIKQEQPNGDVKLIKLDLNKDKILGSLIEARLMQF</sequence>
<dbReference type="Proteomes" id="UP000254794">
    <property type="component" value="Unassembled WGS sequence"/>
</dbReference>
<evidence type="ECO:0000313" key="2">
    <source>
        <dbReference type="EMBL" id="STX52327.1"/>
    </source>
</evidence>
<organism evidence="2 3">
    <name type="scientific">Legionella busanensis</name>
    <dbReference type="NCBI Taxonomy" id="190655"/>
    <lineage>
        <taxon>Bacteria</taxon>
        <taxon>Pseudomonadati</taxon>
        <taxon>Pseudomonadota</taxon>
        <taxon>Gammaproteobacteria</taxon>
        <taxon>Legionellales</taxon>
        <taxon>Legionellaceae</taxon>
        <taxon>Legionella</taxon>
    </lineage>
</organism>
<gene>
    <name evidence="2" type="ORF">NCTC13316_02440</name>
</gene>
<dbReference type="SMART" id="SM00530">
    <property type="entry name" value="HTH_XRE"/>
    <property type="match status" value="1"/>
</dbReference>
<proteinExistence type="predicted"/>
<dbReference type="Pfam" id="PF13443">
    <property type="entry name" value="HTH_26"/>
    <property type="match status" value="1"/>
</dbReference>
<accession>A0A378JMN7</accession>
<dbReference type="Gene3D" id="1.10.260.40">
    <property type="entry name" value="lambda repressor-like DNA-binding domains"/>
    <property type="match status" value="1"/>
</dbReference>
<dbReference type="PROSITE" id="PS50943">
    <property type="entry name" value="HTH_CROC1"/>
    <property type="match status" value="1"/>
</dbReference>
<feature type="domain" description="HTH cro/C1-type" evidence="1">
    <location>
        <begin position="10"/>
        <end position="66"/>
    </location>
</feature>
<reference evidence="2 3" key="1">
    <citation type="submission" date="2018-06" db="EMBL/GenBank/DDBJ databases">
        <authorList>
            <consortium name="Pathogen Informatics"/>
            <person name="Doyle S."/>
        </authorList>
    </citation>
    <scope>NUCLEOTIDE SEQUENCE [LARGE SCALE GENOMIC DNA]</scope>
    <source>
        <strain evidence="2 3">NCTC13316</strain>
    </source>
</reference>
<evidence type="ECO:0000313" key="3">
    <source>
        <dbReference type="Proteomes" id="UP000254794"/>
    </source>
</evidence>
<protein>
    <submittedName>
        <fullName evidence="2">HTH-type transcriptional regulator</fullName>
    </submittedName>
</protein>
<name>A0A378JMN7_9GAMM</name>
<dbReference type="AlphaFoldDB" id="A0A378JMN7"/>
<dbReference type="InterPro" id="IPR001387">
    <property type="entry name" value="Cro/C1-type_HTH"/>
</dbReference>
<dbReference type="OrthoDB" id="9791537at2"/>
<dbReference type="EMBL" id="UGOD01000001">
    <property type="protein sequence ID" value="STX52327.1"/>
    <property type="molecule type" value="Genomic_DNA"/>
</dbReference>
<evidence type="ECO:0000259" key="1">
    <source>
        <dbReference type="PROSITE" id="PS50943"/>
    </source>
</evidence>